<gene>
    <name evidence="2" type="ORF">EK403_11160</name>
</gene>
<sequence length="148" mass="15239">MAGWLLPAILAMAAGVSIVVQQALNANLRTALNSAAWAGFVSYAVGTACMALVIVALRDPTPAVATAARAPWWTWGGGAFGALFIVLAILLMPQLGAASFIALMIAGQMLSSVAFDHFGAFGLTPRPLDLPRVAGIALLIAGVVLIRR</sequence>
<accession>A0A4Q0MJ24</accession>
<dbReference type="OrthoDB" id="370053at2"/>
<feature type="transmembrane region" description="Helical" evidence="1">
    <location>
        <begin position="6"/>
        <end position="24"/>
    </location>
</feature>
<comment type="caution">
    <text evidence="2">The sequence shown here is derived from an EMBL/GenBank/DDBJ whole genome shotgun (WGS) entry which is preliminary data.</text>
</comment>
<keyword evidence="1" id="KW-1133">Transmembrane helix</keyword>
<dbReference type="Pfam" id="PF04657">
    <property type="entry name" value="DMT_YdcZ"/>
    <property type="match status" value="1"/>
</dbReference>
<feature type="transmembrane region" description="Helical" evidence="1">
    <location>
        <begin position="130"/>
        <end position="146"/>
    </location>
</feature>
<protein>
    <submittedName>
        <fullName evidence="2">DMT family transporter</fullName>
    </submittedName>
</protein>
<dbReference type="GO" id="GO:0005886">
    <property type="term" value="C:plasma membrane"/>
    <property type="evidence" value="ECO:0007669"/>
    <property type="project" value="TreeGrafter"/>
</dbReference>
<evidence type="ECO:0000256" key="1">
    <source>
        <dbReference type="SAM" id="Phobius"/>
    </source>
</evidence>
<feature type="transmembrane region" description="Helical" evidence="1">
    <location>
        <begin position="36"/>
        <end position="57"/>
    </location>
</feature>
<dbReference type="EMBL" id="RYFI01000009">
    <property type="protein sequence ID" value="RXF73373.1"/>
    <property type="molecule type" value="Genomic_DNA"/>
</dbReference>
<dbReference type="PANTHER" id="PTHR34821">
    <property type="entry name" value="INNER MEMBRANE PROTEIN YDCZ"/>
    <property type="match status" value="1"/>
</dbReference>
<reference evidence="2 3" key="1">
    <citation type="submission" date="2018-12" db="EMBL/GenBank/DDBJ databases">
        <title>bacterium Hansschlegelia zhihuaiae S113.</title>
        <authorList>
            <person name="He J."/>
        </authorList>
    </citation>
    <scope>NUCLEOTIDE SEQUENCE [LARGE SCALE GENOMIC DNA]</scope>
    <source>
        <strain evidence="2 3">S 113</strain>
    </source>
</reference>
<keyword evidence="1" id="KW-0812">Transmembrane</keyword>
<keyword evidence="1" id="KW-0472">Membrane</keyword>
<name>A0A4Q0MJ24_9HYPH</name>
<dbReference type="InterPro" id="IPR006750">
    <property type="entry name" value="YdcZ"/>
</dbReference>
<feature type="transmembrane region" description="Helical" evidence="1">
    <location>
        <begin position="72"/>
        <end position="91"/>
    </location>
</feature>
<proteinExistence type="predicted"/>
<evidence type="ECO:0000313" key="2">
    <source>
        <dbReference type="EMBL" id="RXF73373.1"/>
    </source>
</evidence>
<organism evidence="2 3">
    <name type="scientific">Hansschlegelia zhihuaiae</name>
    <dbReference type="NCBI Taxonomy" id="405005"/>
    <lineage>
        <taxon>Bacteria</taxon>
        <taxon>Pseudomonadati</taxon>
        <taxon>Pseudomonadota</taxon>
        <taxon>Alphaproteobacteria</taxon>
        <taxon>Hyphomicrobiales</taxon>
        <taxon>Methylopilaceae</taxon>
        <taxon>Hansschlegelia</taxon>
    </lineage>
</organism>
<dbReference type="RefSeq" id="WP_128777566.1">
    <property type="nucleotide sequence ID" value="NZ_RYFI01000009.1"/>
</dbReference>
<dbReference type="PANTHER" id="PTHR34821:SF2">
    <property type="entry name" value="INNER MEMBRANE PROTEIN YDCZ"/>
    <property type="match status" value="1"/>
</dbReference>
<feature type="transmembrane region" description="Helical" evidence="1">
    <location>
        <begin position="98"/>
        <end position="118"/>
    </location>
</feature>
<dbReference type="Proteomes" id="UP000289708">
    <property type="component" value="Unassembled WGS sequence"/>
</dbReference>
<keyword evidence="3" id="KW-1185">Reference proteome</keyword>
<dbReference type="AlphaFoldDB" id="A0A4Q0MJ24"/>
<evidence type="ECO:0000313" key="3">
    <source>
        <dbReference type="Proteomes" id="UP000289708"/>
    </source>
</evidence>